<feature type="domain" description="C-type lectin" evidence="1">
    <location>
        <begin position="22"/>
        <end position="140"/>
    </location>
</feature>
<dbReference type="Pfam" id="PF00059">
    <property type="entry name" value="Lectin_C"/>
    <property type="match status" value="1"/>
</dbReference>
<dbReference type="EMBL" id="CM015726">
    <property type="protein sequence ID" value="KAF3699617.1"/>
    <property type="molecule type" value="Genomic_DNA"/>
</dbReference>
<dbReference type="Proteomes" id="UP000503349">
    <property type="component" value="Chromosome 15"/>
</dbReference>
<dbReference type="PANTHER" id="PTHR45784:SF8">
    <property type="entry name" value="C-TYPE MANNOSE RECEPTOR 2-RELATED"/>
    <property type="match status" value="1"/>
</dbReference>
<sequence>MSTANHTFLYCANQKKIQTTILVKQNKTWEEASNHCRALEAVDPSRPTTEYNNNRYDLISLITENDYVNTRKKIQEATSDEVWTGLRFLAGEWLWVDGELVQYKDIQSCPTEGFCGILAKNSTAQVETSDCEQRKNFVCYRKP</sequence>
<gene>
    <name evidence="2" type="ORF">EXN66_Car015304</name>
</gene>
<reference evidence="2 3" key="1">
    <citation type="submission" date="2019-02" db="EMBL/GenBank/DDBJ databases">
        <title>Opniocepnalus argus genome.</title>
        <authorList>
            <person name="Zhou C."/>
            <person name="Xiao S."/>
        </authorList>
    </citation>
    <scope>NUCLEOTIDE SEQUENCE [LARGE SCALE GENOMIC DNA]</scope>
    <source>
        <strain evidence="2">OARG1902GOOAL</strain>
        <tissue evidence="2">Muscle</tissue>
    </source>
</reference>
<accession>A0A6G1QAV3</accession>
<dbReference type="SUPFAM" id="SSF56436">
    <property type="entry name" value="C-type lectin-like"/>
    <property type="match status" value="1"/>
</dbReference>
<dbReference type="CDD" id="cd00037">
    <property type="entry name" value="CLECT"/>
    <property type="match status" value="1"/>
</dbReference>
<proteinExistence type="predicted"/>
<dbReference type="PROSITE" id="PS50041">
    <property type="entry name" value="C_TYPE_LECTIN_2"/>
    <property type="match status" value="1"/>
</dbReference>
<evidence type="ECO:0000313" key="3">
    <source>
        <dbReference type="Proteomes" id="UP000503349"/>
    </source>
</evidence>
<name>A0A6G1QAV3_CHAAH</name>
<dbReference type="InterPro" id="IPR001304">
    <property type="entry name" value="C-type_lectin-like"/>
</dbReference>
<protein>
    <recommendedName>
        <fullName evidence="1">C-type lectin domain-containing protein</fullName>
    </recommendedName>
</protein>
<dbReference type="Gene3D" id="3.10.100.10">
    <property type="entry name" value="Mannose-Binding Protein A, subunit A"/>
    <property type="match status" value="1"/>
</dbReference>
<reference evidence="3" key="2">
    <citation type="submission" date="2019-02" db="EMBL/GenBank/DDBJ databases">
        <title>Opniocepnalus argus Var Kimnra genome.</title>
        <authorList>
            <person name="Zhou C."/>
            <person name="Xiao S."/>
        </authorList>
    </citation>
    <scope>NUCLEOTIDE SEQUENCE [LARGE SCALE GENOMIC DNA]</scope>
</reference>
<dbReference type="InterPro" id="IPR016187">
    <property type="entry name" value="CTDL_fold"/>
</dbReference>
<dbReference type="InterPro" id="IPR016186">
    <property type="entry name" value="C-type_lectin-like/link_sf"/>
</dbReference>
<evidence type="ECO:0000259" key="1">
    <source>
        <dbReference type="PROSITE" id="PS50041"/>
    </source>
</evidence>
<organism evidence="2 3">
    <name type="scientific">Channa argus</name>
    <name type="common">Northern snakehead</name>
    <name type="synonym">Ophicephalus argus</name>
    <dbReference type="NCBI Taxonomy" id="215402"/>
    <lineage>
        <taxon>Eukaryota</taxon>
        <taxon>Metazoa</taxon>
        <taxon>Chordata</taxon>
        <taxon>Craniata</taxon>
        <taxon>Vertebrata</taxon>
        <taxon>Euteleostomi</taxon>
        <taxon>Actinopterygii</taxon>
        <taxon>Neopterygii</taxon>
        <taxon>Teleostei</taxon>
        <taxon>Neoteleostei</taxon>
        <taxon>Acanthomorphata</taxon>
        <taxon>Anabantaria</taxon>
        <taxon>Anabantiformes</taxon>
        <taxon>Channoidei</taxon>
        <taxon>Channidae</taxon>
        <taxon>Channa</taxon>
    </lineage>
</organism>
<dbReference type="PANTHER" id="PTHR45784">
    <property type="entry name" value="C-TYPE LECTIN DOMAIN FAMILY 20 MEMBER A-RELATED"/>
    <property type="match status" value="1"/>
</dbReference>
<evidence type="ECO:0000313" key="2">
    <source>
        <dbReference type="EMBL" id="KAF3699617.1"/>
    </source>
</evidence>
<dbReference type="AlphaFoldDB" id="A0A6G1QAV3"/>
<keyword evidence="3" id="KW-1185">Reference proteome</keyword>
<dbReference type="SMART" id="SM00034">
    <property type="entry name" value="CLECT"/>
    <property type="match status" value="1"/>
</dbReference>